<evidence type="ECO:0000259" key="3">
    <source>
        <dbReference type="Pfam" id="PF03721"/>
    </source>
</evidence>
<dbReference type="InterPro" id="IPR014026">
    <property type="entry name" value="UDP-Glc/GDP-Man_DH_dimer"/>
</dbReference>
<proteinExistence type="inferred from homology"/>
<dbReference type="Proteomes" id="UP000034090">
    <property type="component" value="Unassembled WGS sequence"/>
</dbReference>
<reference evidence="4 5" key="1">
    <citation type="journal article" date="2015" name="Nature">
        <title>rRNA introns, odd ribosomes, and small enigmatic genomes across a large radiation of phyla.</title>
        <authorList>
            <person name="Brown C.T."/>
            <person name="Hug L.A."/>
            <person name="Thomas B.C."/>
            <person name="Sharon I."/>
            <person name="Castelle C.J."/>
            <person name="Singh A."/>
            <person name="Wilkins M.J."/>
            <person name="Williams K.H."/>
            <person name="Banfield J.F."/>
        </authorList>
    </citation>
    <scope>NUCLEOTIDE SEQUENCE [LARGE SCALE GENOMIC DNA]</scope>
</reference>
<dbReference type="STRING" id="1618578.UV74_C0002G0034"/>
<dbReference type="AlphaFoldDB" id="A0A0G1DLS2"/>
<dbReference type="InterPro" id="IPR013328">
    <property type="entry name" value="6PGD_dom2"/>
</dbReference>
<evidence type="ECO:0000313" key="4">
    <source>
        <dbReference type="EMBL" id="KKS98815.1"/>
    </source>
</evidence>
<dbReference type="PANTHER" id="PTHR43750:SF3">
    <property type="entry name" value="UDP-GLUCOSE 6-DEHYDROGENASE TUAD"/>
    <property type="match status" value="1"/>
</dbReference>
<dbReference type="Gene3D" id="3.40.50.720">
    <property type="entry name" value="NAD(P)-binding Rossmann-like Domain"/>
    <property type="match status" value="1"/>
</dbReference>
<accession>A0A0G1DLS2</accession>
<dbReference type="Gene3D" id="1.10.1040.10">
    <property type="entry name" value="N-(1-d-carboxylethyl)-l-norvaline Dehydrogenase, domain 2"/>
    <property type="match status" value="1"/>
</dbReference>
<organism evidence="4 5">
    <name type="scientific">Candidatus Woesebacteria bacterium GW2011_GWB1_43_14</name>
    <dbReference type="NCBI Taxonomy" id="1618578"/>
    <lineage>
        <taxon>Bacteria</taxon>
        <taxon>Candidatus Woeseibacteriota</taxon>
    </lineage>
</organism>
<dbReference type="GO" id="GO:0016616">
    <property type="term" value="F:oxidoreductase activity, acting on the CH-OH group of donors, NAD or NADP as acceptor"/>
    <property type="evidence" value="ECO:0007669"/>
    <property type="project" value="InterPro"/>
</dbReference>
<evidence type="ECO:0000256" key="1">
    <source>
        <dbReference type="ARBA" id="ARBA00006601"/>
    </source>
</evidence>
<dbReference type="PANTHER" id="PTHR43750">
    <property type="entry name" value="UDP-GLUCOSE 6-DEHYDROGENASE TUAD"/>
    <property type="match status" value="1"/>
</dbReference>
<dbReference type="InterPro" id="IPR036291">
    <property type="entry name" value="NAD(P)-bd_dom_sf"/>
</dbReference>
<name>A0A0G1DLS2_9BACT</name>
<evidence type="ECO:0000313" key="5">
    <source>
        <dbReference type="Proteomes" id="UP000034090"/>
    </source>
</evidence>
<sequence>MSAPKVTIIGHGWVGKSVHRLFPDAYIYDIPKTGTKEKANNGDVAFVCVPTPSIDEGKLDTAIVEKCVSWCTCPLIVIRSTVNPGTCDKLSKKYRKKIVIQPEYLGETPSHPLIDEKSVPFLIIGGEPKDRRILIDLYTSVYNANIKIRQVTAYEAEVIKLSENRAIAYKVAQCQELYDACQKAGVDYYTIRDAVYGDDPRFNLWWTFIYPDKRGMNSKCIPKDVYAWCAWAESIGYKPEITKKILAKNKKWISQS</sequence>
<dbReference type="InterPro" id="IPR008927">
    <property type="entry name" value="6-PGluconate_DH-like_C_sf"/>
</dbReference>
<dbReference type="SUPFAM" id="SSF51735">
    <property type="entry name" value="NAD(P)-binding Rossmann-fold domains"/>
    <property type="match status" value="1"/>
</dbReference>
<comment type="similarity">
    <text evidence="1">Belongs to the UDP-glucose/GDP-mannose dehydrogenase family.</text>
</comment>
<dbReference type="InterPro" id="IPR001732">
    <property type="entry name" value="UDP-Glc/GDP-Man_DH_N"/>
</dbReference>
<feature type="domain" description="UDP-glucose/GDP-mannose dehydrogenase dimerisation" evidence="2">
    <location>
        <begin position="155"/>
        <end position="250"/>
    </location>
</feature>
<protein>
    <submittedName>
        <fullName evidence="4">UDP-glucose dehydrogenase</fullName>
    </submittedName>
</protein>
<dbReference type="SUPFAM" id="SSF48179">
    <property type="entry name" value="6-phosphogluconate dehydrogenase C-terminal domain-like"/>
    <property type="match status" value="1"/>
</dbReference>
<dbReference type="GO" id="GO:0051287">
    <property type="term" value="F:NAD binding"/>
    <property type="evidence" value="ECO:0007669"/>
    <property type="project" value="InterPro"/>
</dbReference>
<comment type="caution">
    <text evidence="4">The sequence shown here is derived from an EMBL/GenBank/DDBJ whole genome shotgun (WGS) entry which is preliminary data.</text>
</comment>
<feature type="domain" description="UDP-glucose/GDP-mannose dehydrogenase N-terminal" evidence="3">
    <location>
        <begin position="33"/>
        <end position="132"/>
    </location>
</feature>
<dbReference type="Pfam" id="PF03721">
    <property type="entry name" value="UDPG_MGDP_dh_N"/>
    <property type="match status" value="1"/>
</dbReference>
<dbReference type="Pfam" id="PF00984">
    <property type="entry name" value="UDPG_MGDP_dh"/>
    <property type="match status" value="1"/>
</dbReference>
<evidence type="ECO:0000259" key="2">
    <source>
        <dbReference type="Pfam" id="PF00984"/>
    </source>
</evidence>
<dbReference type="EMBL" id="LCFQ01000002">
    <property type="protein sequence ID" value="KKS98815.1"/>
    <property type="molecule type" value="Genomic_DNA"/>
</dbReference>
<gene>
    <name evidence="4" type="ORF">UV74_C0002G0034</name>
</gene>